<dbReference type="SUPFAM" id="SSF57667">
    <property type="entry name" value="beta-beta-alpha zinc fingers"/>
    <property type="match status" value="1"/>
</dbReference>
<feature type="domain" description="C2H2-type" evidence="6">
    <location>
        <begin position="126"/>
        <end position="153"/>
    </location>
</feature>
<keyword evidence="9" id="KW-1185">Reference proteome</keyword>
<evidence type="ECO:0000256" key="4">
    <source>
        <dbReference type="ARBA" id="ARBA00022833"/>
    </source>
</evidence>
<reference evidence="8 9" key="1">
    <citation type="journal article" date="2019" name="Mol. Ecol. Resour.">
        <title>Improving Illumina assemblies with Hi-C and long reads: an example with the North African dromedary.</title>
        <authorList>
            <person name="Elbers J.P."/>
            <person name="Rogers M.F."/>
            <person name="Perelman P.L."/>
            <person name="Proskuryakova A.A."/>
            <person name="Serdyukova N.A."/>
            <person name="Johnson W.E."/>
            <person name="Horin P."/>
            <person name="Corander J."/>
            <person name="Murphy D."/>
            <person name="Burger P.A."/>
        </authorList>
    </citation>
    <scope>NUCLEOTIDE SEQUENCE [LARGE SCALE GENOMIC DNA]</scope>
    <source>
        <strain evidence="8">Drom800</strain>
        <tissue evidence="8">Blood</tissue>
    </source>
</reference>
<dbReference type="InterPro" id="IPR013087">
    <property type="entry name" value="Znf_C2H2_type"/>
</dbReference>
<evidence type="ECO:0000256" key="3">
    <source>
        <dbReference type="ARBA" id="ARBA00022771"/>
    </source>
</evidence>
<dbReference type="PROSITE" id="PS50805">
    <property type="entry name" value="KRAB"/>
    <property type="match status" value="1"/>
</dbReference>
<dbReference type="InterPro" id="IPR050169">
    <property type="entry name" value="Krueppel_C2H2_ZnF"/>
</dbReference>
<evidence type="ECO:0000256" key="5">
    <source>
        <dbReference type="PROSITE-ProRule" id="PRU00042"/>
    </source>
</evidence>
<keyword evidence="1" id="KW-0479">Metal-binding</keyword>
<dbReference type="PANTHER" id="PTHR23232:SF158">
    <property type="entry name" value="KRAB DOMAIN-CONTAINING PROTEIN 5"/>
    <property type="match status" value="1"/>
</dbReference>
<dbReference type="PROSITE" id="PS00028">
    <property type="entry name" value="ZINC_FINGER_C2H2_1"/>
    <property type="match status" value="1"/>
</dbReference>
<evidence type="ECO:0000256" key="2">
    <source>
        <dbReference type="ARBA" id="ARBA00022737"/>
    </source>
</evidence>
<dbReference type="EMBL" id="JWIN03000019">
    <property type="protein sequence ID" value="KAB1262935.1"/>
    <property type="molecule type" value="Genomic_DNA"/>
</dbReference>
<evidence type="ECO:0000313" key="8">
    <source>
        <dbReference type="EMBL" id="KAB1262935.1"/>
    </source>
</evidence>
<dbReference type="InterPro" id="IPR036051">
    <property type="entry name" value="KRAB_dom_sf"/>
</dbReference>
<keyword evidence="3 5" id="KW-0863">Zinc-finger</keyword>
<protein>
    <submittedName>
        <fullName evidence="8">Putative zinc finger protein 840</fullName>
    </submittedName>
</protein>
<dbReference type="CDD" id="cd07765">
    <property type="entry name" value="KRAB_A-box"/>
    <property type="match status" value="1"/>
</dbReference>
<dbReference type="PANTHER" id="PTHR23232">
    <property type="entry name" value="KRAB DOMAIN C2H2 ZINC FINGER"/>
    <property type="match status" value="1"/>
</dbReference>
<dbReference type="InterPro" id="IPR036236">
    <property type="entry name" value="Znf_C2H2_sf"/>
</dbReference>
<keyword evidence="2" id="KW-0677">Repeat</keyword>
<feature type="domain" description="KRAB" evidence="7">
    <location>
        <begin position="17"/>
        <end position="88"/>
    </location>
</feature>
<dbReference type="AlphaFoldDB" id="A0A5N4CVT9"/>
<dbReference type="GO" id="GO:0008270">
    <property type="term" value="F:zinc ion binding"/>
    <property type="evidence" value="ECO:0007669"/>
    <property type="project" value="UniProtKB-KW"/>
</dbReference>
<keyword evidence="4" id="KW-0862">Zinc</keyword>
<dbReference type="Pfam" id="PF01352">
    <property type="entry name" value="KRAB"/>
    <property type="match status" value="1"/>
</dbReference>
<evidence type="ECO:0000313" key="9">
    <source>
        <dbReference type="Proteomes" id="UP000299084"/>
    </source>
</evidence>
<dbReference type="PROSITE" id="PS50157">
    <property type="entry name" value="ZINC_FINGER_C2H2_2"/>
    <property type="match status" value="1"/>
</dbReference>
<accession>A0A5N4CVT9</accession>
<gene>
    <name evidence="8" type="ORF">Cadr_000021029</name>
</gene>
<name>A0A5N4CVT9_CAMDR</name>
<dbReference type="FunFam" id="3.30.160.60:FF:000446">
    <property type="entry name" value="Zinc finger protein"/>
    <property type="match status" value="1"/>
</dbReference>
<dbReference type="InterPro" id="IPR001909">
    <property type="entry name" value="KRAB"/>
</dbReference>
<comment type="caution">
    <text evidence="8">The sequence shown here is derived from an EMBL/GenBank/DDBJ whole genome shotgun (WGS) entry which is preliminary data.</text>
</comment>
<dbReference type="Gene3D" id="3.30.160.60">
    <property type="entry name" value="Classic Zinc Finger"/>
    <property type="match status" value="1"/>
</dbReference>
<evidence type="ECO:0000256" key="1">
    <source>
        <dbReference type="ARBA" id="ARBA00022723"/>
    </source>
</evidence>
<dbReference type="SUPFAM" id="SSF109640">
    <property type="entry name" value="KRAB domain (Kruppel-associated box)"/>
    <property type="match status" value="1"/>
</dbReference>
<sequence length="183" mass="21509">MKACTQIKYKLLFQESVKFRDVAVVFSPDQWVHLSPEERQLYMDVMLDNCDYLVSLGHWTYKAEVISSLKRGKEPWMVGREMTSAPCPACQPALENYYALSESVNAFRQSSHHEKHRKLCTFVQHHECDDCSMAFSCISQLTRHQRIHKVEKAQRYDENAKGFRHHSSFTTLPRIYIPEKHLE</sequence>
<dbReference type="STRING" id="9838.ENSCDRP00005013336"/>
<evidence type="ECO:0000259" key="7">
    <source>
        <dbReference type="PROSITE" id="PS50805"/>
    </source>
</evidence>
<evidence type="ECO:0000259" key="6">
    <source>
        <dbReference type="PROSITE" id="PS50157"/>
    </source>
</evidence>
<organism evidence="8 9">
    <name type="scientific">Camelus dromedarius</name>
    <name type="common">Dromedary</name>
    <name type="synonym">Arabian camel</name>
    <dbReference type="NCBI Taxonomy" id="9838"/>
    <lineage>
        <taxon>Eukaryota</taxon>
        <taxon>Metazoa</taxon>
        <taxon>Chordata</taxon>
        <taxon>Craniata</taxon>
        <taxon>Vertebrata</taxon>
        <taxon>Euteleostomi</taxon>
        <taxon>Mammalia</taxon>
        <taxon>Eutheria</taxon>
        <taxon>Laurasiatheria</taxon>
        <taxon>Artiodactyla</taxon>
        <taxon>Tylopoda</taxon>
        <taxon>Camelidae</taxon>
        <taxon>Camelus</taxon>
    </lineage>
</organism>
<proteinExistence type="predicted"/>
<dbReference type="Proteomes" id="UP000299084">
    <property type="component" value="Unassembled WGS sequence"/>
</dbReference>
<dbReference type="SMART" id="SM00349">
    <property type="entry name" value="KRAB"/>
    <property type="match status" value="1"/>
</dbReference>
<dbReference type="GO" id="GO:0006355">
    <property type="term" value="P:regulation of DNA-templated transcription"/>
    <property type="evidence" value="ECO:0007669"/>
    <property type="project" value="InterPro"/>
</dbReference>
<dbReference type="Gene3D" id="6.10.140.140">
    <property type="match status" value="1"/>
</dbReference>